<evidence type="ECO:0000313" key="4">
    <source>
        <dbReference type="EMBL" id="GIQ89524.1"/>
    </source>
</evidence>
<keyword evidence="5" id="KW-1185">Reference proteome</keyword>
<protein>
    <recommendedName>
        <fullName evidence="3">Aminotransferase class V domain-containing protein</fullName>
    </recommendedName>
</protein>
<reference evidence="4 5" key="1">
    <citation type="journal article" date="2018" name="PLoS ONE">
        <title>The draft genome of Kipferlia bialata reveals reductive genome evolution in fornicate parasites.</title>
        <authorList>
            <person name="Tanifuji G."/>
            <person name="Takabayashi S."/>
            <person name="Kume K."/>
            <person name="Takagi M."/>
            <person name="Nakayama T."/>
            <person name="Kamikawa R."/>
            <person name="Inagaki Y."/>
            <person name="Hashimoto T."/>
        </authorList>
    </citation>
    <scope>NUCLEOTIDE SEQUENCE [LARGE SCALE GENOMIC DNA]</scope>
    <source>
        <strain evidence="4">NY0173</strain>
    </source>
</reference>
<dbReference type="GO" id="GO:0005829">
    <property type="term" value="C:cytosol"/>
    <property type="evidence" value="ECO:0007669"/>
    <property type="project" value="TreeGrafter"/>
</dbReference>
<dbReference type="Gene3D" id="3.40.640.10">
    <property type="entry name" value="Type I PLP-dependent aspartate aminotransferase-like (Major domain)"/>
    <property type="match status" value="1"/>
</dbReference>
<dbReference type="InterPro" id="IPR015424">
    <property type="entry name" value="PyrdxlP-dep_Trfase"/>
</dbReference>
<dbReference type="GO" id="GO:0016226">
    <property type="term" value="P:iron-sulfur cluster assembly"/>
    <property type="evidence" value="ECO:0007669"/>
    <property type="project" value="TreeGrafter"/>
</dbReference>
<dbReference type="InterPro" id="IPR015421">
    <property type="entry name" value="PyrdxlP-dep_Trfase_major"/>
</dbReference>
<dbReference type="SUPFAM" id="SSF53383">
    <property type="entry name" value="PLP-dependent transferases"/>
    <property type="match status" value="1"/>
</dbReference>
<name>A0A9K3D8V8_9EUKA</name>
<dbReference type="Pfam" id="PF00266">
    <property type="entry name" value="Aminotran_5"/>
    <property type="match status" value="1"/>
</dbReference>
<dbReference type="InterPro" id="IPR000192">
    <property type="entry name" value="Aminotrans_V_dom"/>
</dbReference>
<comment type="cofactor">
    <cofactor evidence="1">
        <name>pyridoxal 5'-phosphate</name>
        <dbReference type="ChEBI" id="CHEBI:597326"/>
    </cofactor>
</comment>
<comment type="similarity">
    <text evidence="2">Belongs to the class-V pyridoxal-phosphate-dependent aminotransferase family. NifS/IscS subfamily.</text>
</comment>
<dbReference type="PANTHER" id="PTHR11601">
    <property type="entry name" value="CYSTEINE DESULFURYLASE FAMILY MEMBER"/>
    <property type="match status" value="1"/>
</dbReference>
<dbReference type="EMBL" id="BDIP01005136">
    <property type="protein sequence ID" value="GIQ89524.1"/>
    <property type="molecule type" value="Genomic_DNA"/>
</dbReference>
<evidence type="ECO:0000259" key="3">
    <source>
        <dbReference type="Pfam" id="PF00266"/>
    </source>
</evidence>
<accession>A0A9K3D8V8</accession>
<evidence type="ECO:0000256" key="2">
    <source>
        <dbReference type="ARBA" id="ARBA00006490"/>
    </source>
</evidence>
<dbReference type="GO" id="GO:0031071">
    <property type="term" value="F:cysteine desulfurase activity"/>
    <property type="evidence" value="ECO:0007669"/>
    <property type="project" value="TreeGrafter"/>
</dbReference>
<comment type="caution">
    <text evidence="4">The sequence shown here is derived from an EMBL/GenBank/DDBJ whole genome shotgun (WGS) entry which is preliminary data.</text>
</comment>
<evidence type="ECO:0000313" key="5">
    <source>
        <dbReference type="Proteomes" id="UP000265618"/>
    </source>
</evidence>
<dbReference type="PANTHER" id="PTHR11601:SF34">
    <property type="entry name" value="CYSTEINE DESULFURASE"/>
    <property type="match status" value="1"/>
</dbReference>
<evidence type="ECO:0000256" key="1">
    <source>
        <dbReference type="ARBA" id="ARBA00001933"/>
    </source>
</evidence>
<organism evidence="4 5">
    <name type="scientific">Kipferlia bialata</name>
    <dbReference type="NCBI Taxonomy" id="797122"/>
    <lineage>
        <taxon>Eukaryota</taxon>
        <taxon>Metamonada</taxon>
        <taxon>Carpediemonas-like organisms</taxon>
        <taxon>Kipferlia</taxon>
    </lineage>
</organism>
<gene>
    <name evidence="4" type="ORF">KIPB_012017</name>
</gene>
<dbReference type="Proteomes" id="UP000265618">
    <property type="component" value="Unassembled WGS sequence"/>
</dbReference>
<dbReference type="AlphaFoldDB" id="A0A9K3D8V8"/>
<feature type="domain" description="Aminotransferase class V" evidence="3">
    <location>
        <begin position="3"/>
        <end position="176"/>
    </location>
</feature>
<feature type="non-terminal residue" evidence="4">
    <location>
        <position position="1"/>
    </location>
</feature>
<proteinExistence type="inferred from homology"/>
<dbReference type="OrthoDB" id="10250117at2759"/>
<sequence length="178" mass="18962">YMTSATEHKCVTESARWIQSQGADVTYLDVDEFGKVNMDQLEEDLATHPDTALVSIMTANNEMGTLNPMDEIGALCKKYSAPLHTDAAQACGKIPVDVKEMGAAMLSLSGHKMYGPKGVGALYVSRKPRTRLRPIISGGGQERGLRSGTLAVPLVVGLGAAAAIAEAEMEQDMAHNEV</sequence>
<dbReference type="GO" id="GO:0005739">
    <property type="term" value="C:mitochondrion"/>
    <property type="evidence" value="ECO:0007669"/>
    <property type="project" value="TreeGrafter"/>
</dbReference>